<dbReference type="GO" id="GO:0051537">
    <property type="term" value="F:2 iron, 2 sulfur cluster binding"/>
    <property type="evidence" value="ECO:0007669"/>
    <property type="project" value="UniProtKB-UniRule"/>
</dbReference>
<evidence type="ECO:0000256" key="14">
    <source>
        <dbReference type="SAM" id="MobiDB-lite"/>
    </source>
</evidence>
<dbReference type="PROSITE" id="PS00642">
    <property type="entry name" value="COMPLEX1_75K_2"/>
    <property type="match status" value="1"/>
</dbReference>
<dbReference type="GO" id="GO:0003954">
    <property type="term" value="F:NADH dehydrogenase activity"/>
    <property type="evidence" value="ECO:0007669"/>
    <property type="project" value="TreeGrafter"/>
</dbReference>
<dbReference type="Gene3D" id="3.40.228.10">
    <property type="entry name" value="Dimethylsulfoxide Reductase, domain 2"/>
    <property type="match status" value="1"/>
</dbReference>
<dbReference type="CDD" id="cd00207">
    <property type="entry name" value="fer2"/>
    <property type="match status" value="1"/>
</dbReference>
<evidence type="ECO:0000256" key="13">
    <source>
        <dbReference type="RuleBase" id="RU003525"/>
    </source>
</evidence>
<evidence type="ECO:0000259" key="16">
    <source>
        <dbReference type="PROSITE" id="PS51669"/>
    </source>
</evidence>
<evidence type="ECO:0000256" key="7">
    <source>
        <dbReference type="ARBA" id="ARBA00022967"/>
    </source>
</evidence>
<dbReference type="Pfam" id="PF10588">
    <property type="entry name" value="NADH-G_4Fe-4S_3"/>
    <property type="match status" value="1"/>
</dbReference>
<dbReference type="Pfam" id="PF00384">
    <property type="entry name" value="Molybdopterin"/>
    <property type="match status" value="1"/>
</dbReference>
<dbReference type="InterPro" id="IPR000283">
    <property type="entry name" value="NADH_UbQ_OxRdtase_75kDa_su_CS"/>
</dbReference>
<sequence length="825" mass="88721">MTAAPRSNTVTLTIDGAEITVPAGTLVVEAARQVGSEVPVFCYHPKLSLAGACRMCQCSIAMAPPPGQPARPPALMTACTTRVSPGMVVDTMSAPAIKARESVIEFLLINHPLDCPVCDAGGECPLQDNSHAWGPKESRFAEDKRLARKGASLSPLVVLDQERCIVCYRCTRFMAEVPGQAELDFHQRGYRSQLRVIEDRPMQSRFQGNIIDLCPCGALTSETYRFRSRPHDLDHADSVCAQCPVGCNLILDSRANEVARVRPRQNEAVNEIWLCDKGRFGQHYASSPDRLRAPIVRQDDGTARMASWPEAIGSAAVALQRVKQQHGPQAIGVIGGRNLTNEDCYALARFASEVLETPNVDHRIGARNRAANPLAAYGLDSFNSEYIDAEHADAIFLIGADVYEEMPVFWLRIRKGITKGAKLLVANPRSTEADRLAFRRLRYLPGQELAVLRAIAAALVEKPPMVEQPAPPPPAEGQEPQPAPPPVPRDLSGLAAALGGLTAEAAAQAANLNIDAVRAAAAALAVAKRPLIYVGSRLTLRSDVDQLAAALVGLAGALGSPKAINFFPEGANARGAEYAGLVPGQGGLSAGEIIAAAAEGTVKALYLVGENVLETHPDRQQAERALANAEVVVVHELFETATTQHAHVVFAATAVPEKDGTMTNAEGRLQRLYRGVIPAEQALADWRILADLSSEMGVALGYAAAVEITRDMLADLPVYAPAAENIPAEGIICRTFGSDAGARAPGATRRRGTVRRPPPAHLLRARRRRDDGASHRGTAGHRACAIRRGERGRRRAFWTGCRAARHAQYRARLRRAQRARQPALS</sequence>
<dbReference type="SUPFAM" id="SSF54292">
    <property type="entry name" value="2Fe-2S ferredoxin-like"/>
    <property type="match status" value="1"/>
</dbReference>
<evidence type="ECO:0000256" key="6">
    <source>
        <dbReference type="ARBA" id="ARBA00022723"/>
    </source>
</evidence>
<evidence type="ECO:0000256" key="11">
    <source>
        <dbReference type="ARBA" id="ARBA00023136"/>
    </source>
</evidence>
<name>A0A6J4JXI4_9CHLR</name>
<keyword evidence="6 13" id="KW-0479">Metal-binding</keyword>
<dbReference type="FunFam" id="3.10.20.740:FF:000004">
    <property type="entry name" value="NADH-quinone oxidoreductase"/>
    <property type="match status" value="1"/>
</dbReference>
<dbReference type="InterPro" id="IPR050123">
    <property type="entry name" value="Prok_molybdopt-oxidoreductase"/>
</dbReference>
<dbReference type="InterPro" id="IPR019574">
    <property type="entry name" value="NADH_UbQ_OxRdtase_Gsu_4Fe4S-bd"/>
</dbReference>
<evidence type="ECO:0000259" key="17">
    <source>
        <dbReference type="PROSITE" id="PS51839"/>
    </source>
</evidence>
<dbReference type="Pfam" id="PF22117">
    <property type="entry name" value="Fer4_Nqo3"/>
    <property type="match status" value="1"/>
</dbReference>
<evidence type="ECO:0000256" key="12">
    <source>
        <dbReference type="ARBA" id="ARBA00047712"/>
    </source>
</evidence>
<accession>A0A6J4JXI4</accession>
<comment type="similarity">
    <text evidence="3 13">Belongs to the complex I 75 kDa subunit family.</text>
</comment>
<dbReference type="GO" id="GO:0046872">
    <property type="term" value="F:metal ion binding"/>
    <property type="evidence" value="ECO:0007669"/>
    <property type="project" value="UniProtKB-UniRule"/>
</dbReference>
<dbReference type="PANTHER" id="PTHR43105">
    <property type="entry name" value="RESPIRATORY NITRATE REDUCTASE"/>
    <property type="match status" value="1"/>
</dbReference>
<comment type="function">
    <text evidence="13">NDH-1 shuttles electrons from NADH, via FMN and iron-sulfur (Fe-S) centers, to quinones in the respiratory chain. Couples the redox reaction to proton translocation (for every two electrons transferred, four hydrogen ions are translocated across the cytoplasmic membrane), and thus conserves the redox energy in a proton gradient.</text>
</comment>
<feature type="compositionally biased region" description="Pro residues" evidence="14">
    <location>
        <begin position="469"/>
        <end position="488"/>
    </location>
</feature>
<dbReference type="PROSITE" id="PS51669">
    <property type="entry name" value="4FE4S_MOW_BIS_MGD"/>
    <property type="match status" value="1"/>
</dbReference>
<evidence type="ECO:0000259" key="15">
    <source>
        <dbReference type="PROSITE" id="PS51085"/>
    </source>
</evidence>
<feature type="region of interest" description="Disordered" evidence="14">
    <location>
        <begin position="742"/>
        <end position="786"/>
    </location>
</feature>
<keyword evidence="18" id="KW-0560">Oxidoreductase</keyword>
<dbReference type="PROSITE" id="PS00641">
    <property type="entry name" value="COMPLEX1_75K_1"/>
    <property type="match status" value="1"/>
</dbReference>
<comment type="subcellular location">
    <subcellularLocation>
        <location evidence="2">Membrane</location>
    </subcellularLocation>
</comment>
<keyword evidence="11" id="KW-0472">Membrane</keyword>
<evidence type="ECO:0000313" key="18">
    <source>
        <dbReference type="EMBL" id="CAA9289791.1"/>
    </source>
</evidence>
<keyword evidence="4 13" id="KW-0004">4Fe-4S</keyword>
<reference evidence="18" key="1">
    <citation type="submission" date="2020-02" db="EMBL/GenBank/DDBJ databases">
        <authorList>
            <person name="Meier V. D."/>
        </authorList>
    </citation>
    <scope>NUCLEOTIDE SEQUENCE</scope>
    <source>
        <strain evidence="18">AVDCRST_MAG77</strain>
    </source>
</reference>
<protein>
    <recommendedName>
        <fullName evidence="13">NADH-quinone oxidoreductase</fullName>
        <ecNumber evidence="13">7.1.1.-</ecNumber>
    </recommendedName>
</protein>
<feature type="domain" description="4Fe-4S His(Cys)3-ligated-type" evidence="17">
    <location>
        <begin position="95"/>
        <end position="134"/>
    </location>
</feature>
<dbReference type="Gene3D" id="2.20.25.90">
    <property type="entry name" value="ADC-like domains"/>
    <property type="match status" value="1"/>
</dbReference>
<comment type="catalytic activity">
    <reaction evidence="12 13">
        <text>a quinone + NADH + 5 H(+)(in) = a quinol + NAD(+) + 4 H(+)(out)</text>
        <dbReference type="Rhea" id="RHEA:57888"/>
        <dbReference type="ChEBI" id="CHEBI:15378"/>
        <dbReference type="ChEBI" id="CHEBI:24646"/>
        <dbReference type="ChEBI" id="CHEBI:57540"/>
        <dbReference type="ChEBI" id="CHEBI:57945"/>
        <dbReference type="ChEBI" id="CHEBI:132124"/>
    </reaction>
</comment>
<dbReference type="GO" id="GO:0008137">
    <property type="term" value="F:NADH dehydrogenase (ubiquinone) activity"/>
    <property type="evidence" value="ECO:0007669"/>
    <property type="project" value="UniProtKB-UniRule"/>
</dbReference>
<keyword evidence="5 13" id="KW-0001">2Fe-2S</keyword>
<feature type="region of interest" description="Disordered" evidence="14">
    <location>
        <begin position="465"/>
        <end position="489"/>
    </location>
</feature>
<gene>
    <name evidence="18" type="ORF">AVDCRST_MAG77-4575</name>
</gene>
<proteinExistence type="inferred from homology"/>
<evidence type="ECO:0000256" key="4">
    <source>
        <dbReference type="ARBA" id="ARBA00022485"/>
    </source>
</evidence>
<dbReference type="GO" id="GO:0051539">
    <property type="term" value="F:4 iron, 4 sulfur cluster binding"/>
    <property type="evidence" value="ECO:0007669"/>
    <property type="project" value="UniProtKB-KW"/>
</dbReference>
<dbReference type="SUPFAM" id="SSF53706">
    <property type="entry name" value="Formate dehydrogenase/DMSO reductase, domains 1-3"/>
    <property type="match status" value="1"/>
</dbReference>
<dbReference type="SUPFAM" id="SSF54862">
    <property type="entry name" value="4Fe-4S ferredoxins"/>
    <property type="match status" value="1"/>
</dbReference>
<keyword evidence="13" id="KW-0874">Quinone</keyword>
<evidence type="ECO:0000256" key="8">
    <source>
        <dbReference type="ARBA" id="ARBA00023004"/>
    </source>
</evidence>
<evidence type="ECO:0000256" key="10">
    <source>
        <dbReference type="ARBA" id="ARBA00023027"/>
    </source>
</evidence>
<dbReference type="Pfam" id="PF13510">
    <property type="entry name" value="Fer2_4"/>
    <property type="match status" value="1"/>
</dbReference>
<dbReference type="Gene3D" id="3.10.20.740">
    <property type="match status" value="1"/>
</dbReference>
<evidence type="ECO:0000256" key="1">
    <source>
        <dbReference type="ARBA" id="ARBA00001966"/>
    </source>
</evidence>
<feature type="domain" description="2Fe-2S ferredoxin-type" evidence="15">
    <location>
        <begin position="8"/>
        <end position="95"/>
    </location>
</feature>
<dbReference type="Gene3D" id="3.40.50.740">
    <property type="match status" value="2"/>
</dbReference>
<keyword evidence="8 13" id="KW-0408">Iron</keyword>
<dbReference type="EC" id="7.1.1.-" evidence="13"/>
<comment type="cofactor">
    <cofactor evidence="1 13">
        <name>[4Fe-4S] cluster</name>
        <dbReference type="ChEBI" id="CHEBI:49883"/>
    </cofactor>
</comment>
<evidence type="ECO:0000256" key="2">
    <source>
        <dbReference type="ARBA" id="ARBA00004370"/>
    </source>
</evidence>
<keyword evidence="10 13" id="KW-0520">NAD</keyword>
<evidence type="ECO:0000256" key="3">
    <source>
        <dbReference type="ARBA" id="ARBA00005404"/>
    </source>
</evidence>
<keyword evidence="7 13" id="KW-1278">Translocase</keyword>
<dbReference type="InterPro" id="IPR036010">
    <property type="entry name" value="2Fe-2S_ferredoxin-like_sf"/>
</dbReference>
<dbReference type="PROSITE" id="PS00643">
    <property type="entry name" value="COMPLEX1_75K_3"/>
    <property type="match status" value="1"/>
</dbReference>
<comment type="cofactor">
    <cofactor evidence="13">
        <name>[2Fe-2S] cluster</name>
        <dbReference type="ChEBI" id="CHEBI:190135"/>
    </cofactor>
    <text evidence="13">Binds 1 [2Fe-2S] cluster per subunit.</text>
</comment>
<dbReference type="AlphaFoldDB" id="A0A6J4JXI4"/>
<dbReference type="SMART" id="SM00926">
    <property type="entry name" value="Molybdop_Fe4S4"/>
    <property type="match status" value="1"/>
</dbReference>
<dbReference type="GO" id="GO:0042773">
    <property type="term" value="P:ATP synthesis coupled electron transport"/>
    <property type="evidence" value="ECO:0007669"/>
    <property type="project" value="InterPro"/>
</dbReference>
<dbReference type="Pfam" id="PF22151">
    <property type="entry name" value="Fer4_NDSU1"/>
    <property type="match status" value="1"/>
</dbReference>
<dbReference type="NCBIfam" id="TIGR01973">
    <property type="entry name" value="NuoG"/>
    <property type="match status" value="1"/>
</dbReference>
<evidence type="ECO:0000256" key="5">
    <source>
        <dbReference type="ARBA" id="ARBA00022714"/>
    </source>
</evidence>
<dbReference type="InterPro" id="IPR006656">
    <property type="entry name" value="Mopterin_OxRdtase"/>
</dbReference>
<dbReference type="SMART" id="SM00929">
    <property type="entry name" value="NADH-G_4Fe-4S_3"/>
    <property type="match status" value="1"/>
</dbReference>
<evidence type="ECO:0000256" key="9">
    <source>
        <dbReference type="ARBA" id="ARBA00023014"/>
    </source>
</evidence>
<dbReference type="InterPro" id="IPR010228">
    <property type="entry name" value="NADH_UbQ_OxRdtase_Gsu"/>
</dbReference>
<dbReference type="EMBL" id="CADCTC010000244">
    <property type="protein sequence ID" value="CAA9289791.1"/>
    <property type="molecule type" value="Genomic_DNA"/>
</dbReference>
<feature type="domain" description="4Fe-4S Mo/W bis-MGD-type" evidence="16">
    <location>
        <begin position="233"/>
        <end position="289"/>
    </location>
</feature>
<dbReference type="InterPro" id="IPR054351">
    <property type="entry name" value="NADH_UbQ_OxRdtase_ferredoxin"/>
</dbReference>
<dbReference type="PROSITE" id="PS51085">
    <property type="entry name" value="2FE2S_FER_2"/>
    <property type="match status" value="1"/>
</dbReference>
<dbReference type="PROSITE" id="PS51839">
    <property type="entry name" value="4FE4S_HC3"/>
    <property type="match status" value="1"/>
</dbReference>
<dbReference type="InterPro" id="IPR006963">
    <property type="entry name" value="Mopterin_OxRdtase_4Fe-4S_dom"/>
</dbReference>
<dbReference type="PANTHER" id="PTHR43105:SF12">
    <property type="entry name" value="NADH-QUINONE OXIDOREDUCTASE SUBUNIT G"/>
    <property type="match status" value="1"/>
</dbReference>
<organism evidence="18">
    <name type="scientific">uncultured Chloroflexota bacterium</name>
    <dbReference type="NCBI Taxonomy" id="166587"/>
    <lineage>
        <taxon>Bacteria</taxon>
        <taxon>Bacillati</taxon>
        <taxon>Chloroflexota</taxon>
        <taxon>environmental samples</taxon>
    </lineage>
</organism>
<dbReference type="GO" id="GO:0048038">
    <property type="term" value="F:quinone binding"/>
    <property type="evidence" value="ECO:0007669"/>
    <property type="project" value="UniProtKB-UniRule"/>
</dbReference>
<keyword evidence="9 13" id="KW-0411">Iron-sulfur</keyword>
<dbReference type="GO" id="GO:0016020">
    <property type="term" value="C:membrane"/>
    <property type="evidence" value="ECO:0007669"/>
    <property type="project" value="UniProtKB-SubCell"/>
</dbReference>
<dbReference type="Gene3D" id="3.30.70.20">
    <property type="match status" value="1"/>
</dbReference>
<keyword evidence="18" id="KW-0830">Ubiquinone</keyword>
<dbReference type="InterPro" id="IPR001041">
    <property type="entry name" value="2Fe-2S_ferredoxin-type"/>
</dbReference>